<reference evidence="1" key="1">
    <citation type="submission" date="2022-11" db="EMBL/GenBank/DDBJ databases">
        <title>Genome Sequence of Boeremia exigua.</title>
        <authorList>
            <person name="Buettner E."/>
        </authorList>
    </citation>
    <scope>NUCLEOTIDE SEQUENCE</scope>
    <source>
        <strain evidence="1">CU02</strain>
    </source>
</reference>
<name>A0ACC2IF41_9PLEO</name>
<dbReference type="EMBL" id="JAPHNI010000230">
    <property type="protein sequence ID" value="KAJ8113793.1"/>
    <property type="molecule type" value="Genomic_DNA"/>
</dbReference>
<evidence type="ECO:0000313" key="2">
    <source>
        <dbReference type="Proteomes" id="UP001153331"/>
    </source>
</evidence>
<organism evidence="1 2">
    <name type="scientific">Boeremia exigua</name>
    <dbReference type="NCBI Taxonomy" id="749465"/>
    <lineage>
        <taxon>Eukaryota</taxon>
        <taxon>Fungi</taxon>
        <taxon>Dikarya</taxon>
        <taxon>Ascomycota</taxon>
        <taxon>Pezizomycotina</taxon>
        <taxon>Dothideomycetes</taxon>
        <taxon>Pleosporomycetidae</taxon>
        <taxon>Pleosporales</taxon>
        <taxon>Pleosporineae</taxon>
        <taxon>Didymellaceae</taxon>
        <taxon>Boeremia</taxon>
    </lineage>
</organism>
<protein>
    <submittedName>
        <fullName evidence="1">Uncharacterized protein</fullName>
    </submittedName>
</protein>
<evidence type="ECO:0000313" key="1">
    <source>
        <dbReference type="EMBL" id="KAJ8113793.1"/>
    </source>
</evidence>
<sequence>MVLTYGTGGATAALTVVGLYMLFNGEGEAFNVGQFLESISPYTWASLGIGLCIGLSVVGSAWGIFTTGVSIVGGGVKAPRIRTKNLISIIFCEVVAIYGVIMAIIFSSKMQAVGDTEKLYSGSNYFTGYALFWAGLTVGMCNLICGVSVGINGSSAALADAADPSLFVKILVIEIFSSILGLFGETDMSIDRKGATKRVPHNTHLEMKGSFRLDSPKLYDVHREGACIMHVSRASIGVRYQVSIRVQLQDIVNVEHSSAVLEGPRLRGGPCANYMIDAGQELNHQRHLSYIMSTTTSKLKAAILIVSETAFRDPSTDKCIPILRDVFSSSANDQWDVSETEIVPDSVLAIQKTIRRWTDGADPVNLIISSGGTGFATKDVTPEAMTPLIDRHAPGLVHGMLTTSYAVTPFALMARPVAGTRKQSILITLPGSPKGAKENLEAVIKLLPHACVQAAGADSRLLHEGGVKKLEKDVGVSSSASSGTCGGHHHHGHGHGHSHGHGGHAAVKPHTKPEDRPQSNDPSAGPTRRYRSSPYPMLAVDDALKLIAEHTPAPVVEKVPVDMKLGGSVLAEDVKATESVPAFRASIVDGYAVKIPSSGKFEKGVYPVALISHAQAGEVKELKEGEIARITTGAPLPPGADAVVMVEDTVLKSQTDDGNEEKEVEILTSEVKAGENVREVGSDVKEGETILKKGEGVTVVGGEFGLLASVGAREVSVYRRPIVGVLSTGDEIIQHDREGPLRLGEVRDTNRPTLITAARSHHFEVVDLGIASDKPGTLEQTLREALLKCDIIITSGGVSMGELDLLKPTVERSLGGTIHFGRVNMKPGKPTTFATVPTKAPDGTRISKVIFSLPGNPASAVVCFHLFVLPALHQQAGITPVGLPKVSVLLEEDVRMDSGRPEYHRALVVARNGAMYASSTGGQRSSRIGSFKGANALLAMPMGEGSLKKGEKVDALLMGKLG</sequence>
<dbReference type="Proteomes" id="UP001153331">
    <property type="component" value="Unassembled WGS sequence"/>
</dbReference>
<gene>
    <name evidence="1" type="ORF">OPT61_g4164</name>
</gene>
<keyword evidence="2" id="KW-1185">Reference proteome</keyword>
<comment type="caution">
    <text evidence="1">The sequence shown here is derived from an EMBL/GenBank/DDBJ whole genome shotgun (WGS) entry which is preliminary data.</text>
</comment>
<proteinExistence type="predicted"/>
<accession>A0ACC2IF41</accession>